<dbReference type="RefSeq" id="WP_125598198.1">
    <property type="nucleotide sequence ID" value="NZ_JBHSSM010000016.1"/>
</dbReference>
<comment type="caution">
    <text evidence="1">The sequence shown here is derived from an EMBL/GenBank/DDBJ whole genome shotgun (WGS) entry which is preliminary data.</text>
</comment>
<accession>A0ABW1UMJ4</accession>
<evidence type="ECO:0000313" key="1">
    <source>
        <dbReference type="EMBL" id="MFC6315182.1"/>
    </source>
</evidence>
<dbReference type="EMBL" id="JBHSSM010000016">
    <property type="protein sequence ID" value="MFC6315182.1"/>
    <property type="molecule type" value="Genomic_DNA"/>
</dbReference>
<organism evidence="1 2">
    <name type="scientific">Lapidilactobacillus achengensis</name>
    <dbReference type="NCBI Taxonomy" id="2486000"/>
    <lineage>
        <taxon>Bacteria</taxon>
        <taxon>Bacillati</taxon>
        <taxon>Bacillota</taxon>
        <taxon>Bacilli</taxon>
        <taxon>Lactobacillales</taxon>
        <taxon>Lactobacillaceae</taxon>
        <taxon>Lapidilactobacillus</taxon>
    </lineage>
</organism>
<proteinExistence type="predicted"/>
<dbReference type="Proteomes" id="UP001596310">
    <property type="component" value="Unassembled WGS sequence"/>
</dbReference>
<sequence length="112" mass="11802">MVYVDKTQNVSQINFLASGRYQSFTEYADANSNGVVEEGGRKILPIGSIFPSNDAKAKGITLSTADVTNGAVPVAVMVEGYVLPQRLAAAPTAEAKTALAGIKWRDEAPTEA</sequence>
<keyword evidence="2" id="KW-1185">Reference proteome</keyword>
<reference evidence="2" key="1">
    <citation type="journal article" date="2019" name="Int. J. Syst. Evol. Microbiol.">
        <title>The Global Catalogue of Microorganisms (GCM) 10K type strain sequencing project: providing services to taxonomists for standard genome sequencing and annotation.</title>
        <authorList>
            <consortium name="The Broad Institute Genomics Platform"/>
            <consortium name="The Broad Institute Genome Sequencing Center for Infectious Disease"/>
            <person name="Wu L."/>
            <person name="Ma J."/>
        </authorList>
    </citation>
    <scope>NUCLEOTIDE SEQUENCE [LARGE SCALE GENOMIC DNA]</scope>
    <source>
        <strain evidence="2">CCM 8897</strain>
    </source>
</reference>
<protein>
    <submittedName>
        <fullName evidence="1">Uncharacterized protein</fullName>
    </submittedName>
</protein>
<evidence type="ECO:0000313" key="2">
    <source>
        <dbReference type="Proteomes" id="UP001596310"/>
    </source>
</evidence>
<name>A0ABW1UMJ4_9LACO</name>
<gene>
    <name evidence="1" type="ORF">ACFQHW_06290</name>
</gene>